<feature type="domain" description="Serine aminopeptidase S33" evidence="2">
    <location>
        <begin position="26"/>
        <end position="153"/>
    </location>
</feature>
<dbReference type="EMBL" id="UINC01020741">
    <property type="protein sequence ID" value="SVA86802.1"/>
    <property type="molecule type" value="Genomic_DNA"/>
</dbReference>
<dbReference type="GO" id="GO:0005739">
    <property type="term" value="C:mitochondrion"/>
    <property type="evidence" value="ECO:0007669"/>
    <property type="project" value="TreeGrafter"/>
</dbReference>
<sequence length="253" mass="29253">MSYKRFKYFHISKTKKIRFLSLKSSSKICVIFLHGFMSDIEGEKPTKFAKFCHKKKINFLALEYSGHGKSYGKFTNGNISKWTSDAHKLIKSKFNEKNFIIIGSSMGAWIGLNLIKIFKNKIKGFIGIGSAPEFLEKLMWNKFTKKIKKIIAKKKIYNLEHGNYVYPLTKQLFLDGKKNKVLKIKLNIKIPVTMFHGEKDESVPTNFSKKVLKIFPKAEKKLFIIKGGDHSLSKKNYLKKICKELDKIIINST</sequence>
<dbReference type="Pfam" id="PF12146">
    <property type="entry name" value="Hydrolase_4"/>
    <property type="match status" value="1"/>
</dbReference>
<evidence type="ECO:0000256" key="1">
    <source>
        <dbReference type="ARBA" id="ARBA00022801"/>
    </source>
</evidence>
<dbReference type="InterPro" id="IPR052382">
    <property type="entry name" value="ABHD10_acyl-thioesterase"/>
</dbReference>
<dbReference type="PANTHER" id="PTHR16138:SF7">
    <property type="entry name" value="PALMITOYL-PROTEIN THIOESTERASE ABHD10, MITOCHONDRIAL"/>
    <property type="match status" value="1"/>
</dbReference>
<organism evidence="3">
    <name type="scientific">marine metagenome</name>
    <dbReference type="NCBI Taxonomy" id="408172"/>
    <lineage>
        <taxon>unclassified sequences</taxon>
        <taxon>metagenomes</taxon>
        <taxon>ecological metagenomes</taxon>
    </lineage>
</organism>
<name>A0A381ZD72_9ZZZZ</name>
<dbReference type="GO" id="GO:0008474">
    <property type="term" value="F:palmitoyl-(protein) hydrolase activity"/>
    <property type="evidence" value="ECO:0007669"/>
    <property type="project" value="TreeGrafter"/>
</dbReference>
<gene>
    <name evidence="3" type="ORF">METZ01_LOCUS139656</name>
</gene>
<dbReference type="PANTHER" id="PTHR16138">
    <property type="entry name" value="MYCOPHENOLIC ACID ACYL-GLUCURONIDE ESTERASE, MITOCHONDRIAL"/>
    <property type="match status" value="1"/>
</dbReference>
<dbReference type="InterPro" id="IPR022742">
    <property type="entry name" value="Hydrolase_4"/>
</dbReference>
<accession>A0A381ZD72</accession>
<protein>
    <recommendedName>
        <fullName evidence="2">Serine aminopeptidase S33 domain-containing protein</fullName>
    </recommendedName>
</protein>
<dbReference type="SUPFAM" id="SSF53474">
    <property type="entry name" value="alpha/beta-Hydrolases"/>
    <property type="match status" value="1"/>
</dbReference>
<dbReference type="InterPro" id="IPR029058">
    <property type="entry name" value="AB_hydrolase_fold"/>
</dbReference>
<dbReference type="AlphaFoldDB" id="A0A381ZD72"/>
<evidence type="ECO:0000259" key="2">
    <source>
        <dbReference type="Pfam" id="PF12146"/>
    </source>
</evidence>
<proteinExistence type="predicted"/>
<dbReference type="Gene3D" id="3.40.50.1820">
    <property type="entry name" value="alpha/beta hydrolase"/>
    <property type="match status" value="1"/>
</dbReference>
<dbReference type="GO" id="GO:0004553">
    <property type="term" value="F:hydrolase activity, hydrolyzing O-glycosyl compounds"/>
    <property type="evidence" value="ECO:0007669"/>
    <property type="project" value="TreeGrafter"/>
</dbReference>
<evidence type="ECO:0000313" key="3">
    <source>
        <dbReference type="EMBL" id="SVA86802.1"/>
    </source>
</evidence>
<reference evidence="3" key="1">
    <citation type="submission" date="2018-05" db="EMBL/GenBank/DDBJ databases">
        <authorList>
            <person name="Lanie J.A."/>
            <person name="Ng W.-L."/>
            <person name="Kazmierczak K.M."/>
            <person name="Andrzejewski T.M."/>
            <person name="Davidsen T.M."/>
            <person name="Wayne K.J."/>
            <person name="Tettelin H."/>
            <person name="Glass J.I."/>
            <person name="Rusch D."/>
            <person name="Podicherti R."/>
            <person name="Tsui H.-C.T."/>
            <person name="Winkler M.E."/>
        </authorList>
    </citation>
    <scope>NUCLEOTIDE SEQUENCE</scope>
</reference>
<keyword evidence="1" id="KW-0378">Hydrolase</keyword>